<evidence type="ECO:0000256" key="1">
    <source>
        <dbReference type="SAM" id="MobiDB-lite"/>
    </source>
</evidence>
<feature type="region of interest" description="Disordered" evidence="1">
    <location>
        <begin position="107"/>
        <end position="126"/>
    </location>
</feature>
<proteinExistence type="predicted"/>
<sequence length="126" mass="13786">MYGYPDYQTGMYGAMPQMQDRLNRMEQVCMPPIRGRVVTSVEEARAAQIGLDGTPSFFPSPSEGKVYEKAIDLNGMPVFKVYVLSKGEAKSTLESRISELEKAVSMLKGGNGHEPNATHGTAEPVE</sequence>
<name>A0A8S5MV17_9CAUD</name>
<organism evidence="2">
    <name type="scientific">Caudovirales sp. ctUL28</name>
    <dbReference type="NCBI Taxonomy" id="2826778"/>
    <lineage>
        <taxon>Viruses</taxon>
        <taxon>Duplodnaviria</taxon>
        <taxon>Heunggongvirae</taxon>
        <taxon>Uroviricota</taxon>
        <taxon>Caudoviricetes</taxon>
    </lineage>
</organism>
<dbReference type="EMBL" id="BK014996">
    <property type="protein sequence ID" value="DAD86245.1"/>
    <property type="molecule type" value="Genomic_DNA"/>
</dbReference>
<accession>A0A8S5MV17</accession>
<evidence type="ECO:0000313" key="2">
    <source>
        <dbReference type="EMBL" id="DAD86245.1"/>
    </source>
</evidence>
<reference evidence="2" key="1">
    <citation type="journal article" date="2021" name="Proc. Natl. Acad. Sci. U.S.A.">
        <title>A Catalog of Tens of Thousands of Viruses from Human Metagenomes Reveals Hidden Associations with Chronic Diseases.</title>
        <authorList>
            <person name="Tisza M.J."/>
            <person name="Buck C.B."/>
        </authorList>
    </citation>
    <scope>NUCLEOTIDE SEQUENCE</scope>
    <source>
        <strain evidence="2">CtUL28</strain>
    </source>
</reference>
<protein>
    <submittedName>
        <fullName evidence="2">Uncharacterized protein</fullName>
    </submittedName>
</protein>